<dbReference type="SUPFAM" id="SSF46565">
    <property type="entry name" value="Chaperone J-domain"/>
    <property type="match status" value="1"/>
</dbReference>
<dbReference type="InterPro" id="IPR001623">
    <property type="entry name" value="DnaJ_domain"/>
</dbReference>
<feature type="compositionally biased region" description="Basic and acidic residues" evidence="3">
    <location>
        <begin position="668"/>
        <end position="700"/>
    </location>
</feature>
<feature type="coiled-coil region" evidence="2">
    <location>
        <begin position="322"/>
        <end position="349"/>
    </location>
</feature>
<feature type="compositionally biased region" description="Polar residues" evidence="3">
    <location>
        <begin position="899"/>
        <end position="908"/>
    </location>
</feature>
<feature type="region of interest" description="Disordered" evidence="3">
    <location>
        <begin position="284"/>
        <end position="306"/>
    </location>
</feature>
<feature type="region of interest" description="Disordered" evidence="3">
    <location>
        <begin position="1038"/>
        <end position="1198"/>
    </location>
</feature>
<feature type="compositionally biased region" description="Basic and acidic residues" evidence="3">
    <location>
        <begin position="914"/>
        <end position="929"/>
    </location>
</feature>
<feature type="compositionally biased region" description="Basic and acidic residues" evidence="3">
    <location>
        <begin position="643"/>
        <end position="660"/>
    </location>
</feature>
<proteinExistence type="predicted"/>
<feature type="compositionally biased region" description="Low complexity" evidence="3">
    <location>
        <begin position="1144"/>
        <end position="1165"/>
    </location>
</feature>
<feature type="compositionally biased region" description="Basic and acidic residues" evidence="3">
    <location>
        <begin position="955"/>
        <end position="967"/>
    </location>
</feature>
<feature type="region of interest" description="Disordered" evidence="3">
    <location>
        <begin position="107"/>
        <end position="130"/>
    </location>
</feature>
<dbReference type="PANTHER" id="PTHR23172">
    <property type="entry name" value="AUXILIN/CYCLIN G-ASSOCIATED KINASE-RELATED"/>
    <property type="match status" value="1"/>
</dbReference>
<dbReference type="PROSITE" id="PS50076">
    <property type="entry name" value="DNAJ_2"/>
    <property type="match status" value="1"/>
</dbReference>
<feature type="compositionally biased region" description="Basic and acidic residues" evidence="3">
    <location>
        <begin position="728"/>
        <end position="742"/>
    </location>
</feature>
<dbReference type="InParanoid" id="A0A7J7CZ41"/>
<dbReference type="GO" id="GO:0072583">
    <property type="term" value="P:clathrin-dependent endocytosis"/>
    <property type="evidence" value="ECO:0007669"/>
    <property type="project" value="TreeGrafter"/>
</dbReference>
<dbReference type="OrthoDB" id="1717591at2759"/>
<feature type="region of interest" description="Disordered" evidence="3">
    <location>
        <begin position="582"/>
        <end position="772"/>
    </location>
</feature>
<feature type="compositionally biased region" description="Polar residues" evidence="3">
    <location>
        <begin position="1128"/>
        <end position="1137"/>
    </location>
</feature>
<feature type="compositionally biased region" description="Basic and acidic residues" evidence="3">
    <location>
        <begin position="974"/>
        <end position="1018"/>
    </location>
</feature>
<feature type="compositionally biased region" description="Basic and acidic residues" evidence="3">
    <location>
        <begin position="818"/>
        <end position="836"/>
    </location>
</feature>
<organism evidence="5 6">
    <name type="scientific">Tripterygium wilfordii</name>
    <name type="common">Thunder God vine</name>
    <dbReference type="NCBI Taxonomy" id="458696"/>
    <lineage>
        <taxon>Eukaryota</taxon>
        <taxon>Viridiplantae</taxon>
        <taxon>Streptophyta</taxon>
        <taxon>Embryophyta</taxon>
        <taxon>Tracheophyta</taxon>
        <taxon>Spermatophyta</taxon>
        <taxon>Magnoliopsida</taxon>
        <taxon>eudicotyledons</taxon>
        <taxon>Gunneridae</taxon>
        <taxon>Pentapetalae</taxon>
        <taxon>rosids</taxon>
        <taxon>fabids</taxon>
        <taxon>Celastrales</taxon>
        <taxon>Celastraceae</taxon>
        <taxon>Tripterygium</taxon>
    </lineage>
</organism>
<dbReference type="InterPro" id="IPR036869">
    <property type="entry name" value="J_dom_sf"/>
</dbReference>
<feature type="compositionally biased region" description="Basic and acidic residues" evidence="3">
    <location>
        <begin position="121"/>
        <end position="130"/>
    </location>
</feature>
<name>A0A7J7CZ41_TRIWF</name>
<evidence type="ECO:0000259" key="4">
    <source>
        <dbReference type="PROSITE" id="PS50076"/>
    </source>
</evidence>
<feature type="compositionally biased region" description="Basic and acidic residues" evidence="3">
    <location>
        <begin position="1038"/>
        <end position="1124"/>
    </location>
</feature>
<evidence type="ECO:0000256" key="3">
    <source>
        <dbReference type="SAM" id="MobiDB-lite"/>
    </source>
</evidence>
<feature type="compositionally biased region" description="Polar residues" evidence="3">
    <location>
        <begin position="939"/>
        <end position="954"/>
    </location>
</feature>
<evidence type="ECO:0000313" key="5">
    <source>
        <dbReference type="EMBL" id="KAF5739372.1"/>
    </source>
</evidence>
<feature type="compositionally biased region" description="Basic and acidic residues" evidence="3">
    <location>
        <begin position="599"/>
        <end position="611"/>
    </location>
</feature>
<feature type="region of interest" description="Disordered" evidence="3">
    <location>
        <begin position="211"/>
        <end position="243"/>
    </location>
</feature>
<feature type="region of interest" description="Disordered" evidence="3">
    <location>
        <begin position="808"/>
        <end position="841"/>
    </location>
</feature>
<dbReference type="GO" id="GO:0072318">
    <property type="term" value="P:clathrin coat disassembly"/>
    <property type="evidence" value="ECO:0007669"/>
    <property type="project" value="TreeGrafter"/>
</dbReference>
<accession>A0A7J7CZ41</accession>
<reference evidence="5 6" key="1">
    <citation type="journal article" date="2020" name="Nat. Commun.">
        <title>Genome of Tripterygium wilfordii and identification of cytochrome P450 involved in triptolide biosynthesis.</title>
        <authorList>
            <person name="Tu L."/>
            <person name="Su P."/>
            <person name="Zhang Z."/>
            <person name="Gao L."/>
            <person name="Wang J."/>
            <person name="Hu T."/>
            <person name="Zhou J."/>
            <person name="Zhang Y."/>
            <person name="Zhao Y."/>
            <person name="Liu Y."/>
            <person name="Song Y."/>
            <person name="Tong Y."/>
            <person name="Lu Y."/>
            <person name="Yang J."/>
            <person name="Xu C."/>
            <person name="Jia M."/>
            <person name="Peters R.J."/>
            <person name="Huang L."/>
            <person name="Gao W."/>
        </authorList>
    </citation>
    <scope>NUCLEOTIDE SEQUENCE [LARGE SCALE GENOMIC DNA]</scope>
    <source>
        <strain evidence="6">cv. XIE 37</strain>
        <tissue evidence="5">Leaf</tissue>
    </source>
</reference>
<feature type="domain" description="J" evidence="4">
    <location>
        <begin position="1256"/>
        <end position="1320"/>
    </location>
</feature>
<comment type="caution">
    <text evidence="5">The sequence shown here is derived from an EMBL/GenBank/DDBJ whole genome shotgun (WGS) entry which is preliminary data.</text>
</comment>
<keyword evidence="1 2" id="KW-0175">Coiled coil</keyword>
<dbReference type="FunCoup" id="A0A7J7CZ41">
    <property type="interactions" value="452"/>
</dbReference>
<evidence type="ECO:0000256" key="2">
    <source>
        <dbReference type="SAM" id="Coils"/>
    </source>
</evidence>
<gene>
    <name evidence="5" type="ORF">HS088_TW12G00577</name>
</gene>
<keyword evidence="6" id="KW-1185">Reference proteome</keyword>
<feature type="compositionally biased region" description="Acidic residues" evidence="3">
    <location>
        <begin position="744"/>
        <end position="772"/>
    </location>
</feature>
<dbReference type="CDD" id="cd06257">
    <property type="entry name" value="DnaJ"/>
    <property type="match status" value="1"/>
</dbReference>
<sequence>MEYHHQASAILTKKLSNGYSIYDGVFSGPAKLGSRVLENYGEIFGGSGAVSSIPILDVPELNEGKVTVDVRSSRLDYSKIFGGFGESDFAVSYEELFAKPNKVRKSSSEARTMRKAGSYGEKSDPSKFSEDINVSSREASFQSFDGVKQFNVSYQKTNEGIGQGTNGTTHIAHLHAVPGFACLINEIPSEGGKSTPVVIDGAHSNVKFHERTMEGSPRKNARSVPGLCDTAKKTPKSGNCNRSNSNEMLFDAFKIDFSHLPSISPPSEASHQVGNNKLHFQRSEASKIEDSGPDGPEGASGSCSPPYFDEEIDANSVAAASAAAVRKAIEEAQARIKIAKELMERKKEALQNGVKLRFHDLKAEKCDIKVKKSKKKKAQDICGRVDKPVQHFVGMQMQNVKANQVSPIFIGSEKPTVAIEAVGKMEREEFRLAQADHRQEATEYVKAAKRFCEVANTDLCEDTVLKHELANNGKENIQSQSKLELKEKKAYMEILEMSQECDMIPISVGAHELDRFEGKVNCELKENANKLSSTQKVHDQEENKDKLGNAQELQESEQKVNLSNGDQICKIILKELQIPSEDEKKLREPDEGGVCSRSRNPESKEKERKQNDISLLNENEKSHEEPCEWIEDAETQVAAWTLEDNKGGTDANWNKEKKSDQVYQQKVNEVRHDVYNNGEESPKSMEEVYEIEDKSALKETGEDEDKLEDANQVNDNEERWDETNEWVQTERTESEIDQRTAGEIESDTQENLIDQENDLEESDDLCEQDDNDELSRARESCCHEEDIKDIDETAEACAYEENGRMLEVTKAPFHPKKNKQESKATTDGYNKEKENFETSGQVQCTRELNEAAKHLKDAGEALVFDENDSYLGETCTDFRQEQNEYVIETETVYGPGEQTEASASQSGESDNDVEESKPAINEENKENKFESSNGERQVDNGTLVETPQLPSTSEGKGRAEEPAKEVKTTQIPQNKEETHLKNSTRDEREAENSSRKKVELEKKRRKSLEGEKERERENERIAVERAIREARERAFVEARERAERERATAEARRRGVADAREKSERASIEANEKSPAEKAAMEAKLKAERSAVERATAEARERALEKALSEKAFRGRNCGEKVAAEKVSGSSKDNGMRQSYPHYDSQNKGSDSSNSSRFPSSANHSIPNSNEKFDGTNGERTQQCKATLERDQRTAERAAKALAEKNMRDRLAQKEQAERNRLAETLDSEVKRWSNGKEGNLRALISTLQYILGPDSGWQPIPLTDMITTTAVKKAYRKATLFVHPDKLQQRGASIQQKYTCEKVFDLLKEAYNKISAEDR</sequence>
<dbReference type="PANTHER" id="PTHR23172:SF87">
    <property type="entry name" value="CHAPERONE DNAJ-DOMAIN SUPERFAMILY PROTEIN"/>
    <property type="match status" value="1"/>
</dbReference>
<feature type="compositionally biased region" description="Basic and acidic residues" evidence="3">
    <location>
        <begin position="1187"/>
        <end position="1198"/>
    </location>
</feature>
<protein>
    <submittedName>
        <fullName evidence="5">Auxilin-like protein 1 isoform X2</fullName>
    </submittedName>
</protein>
<dbReference type="GO" id="GO:0031982">
    <property type="term" value="C:vesicle"/>
    <property type="evidence" value="ECO:0007669"/>
    <property type="project" value="TreeGrafter"/>
</dbReference>
<dbReference type="Gene3D" id="1.10.287.110">
    <property type="entry name" value="DnaJ domain"/>
    <property type="match status" value="1"/>
</dbReference>
<evidence type="ECO:0000256" key="1">
    <source>
        <dbReference type="ARBA" id="ARBA00023054"/>
    </source>
</evidence>
<dbReference type="GO" id="GO:0030276">
    <property type="term" value="F:clathrin binding"/>
    <property type="evidence" value="ECO:0007669"/>
    <property type="project" value="TreeGrafter"/>
</dbReference>
<dbReference type="Proteomes" id="UP000593562">
    <property type="component" value="Unassembled WGS sequence"/>
</dbReference>
<evidence type="ECO:0000313" key="6">
    <source>
        <dbReference type="Proteomes" id="UP000593562"/>
    </source>
</evidence>
<feature type="region of interest" description="Disordered" evidence="3">
    <location>
        <begin position="891"/>
        <end position="1018"/>
    </location>
</feature>
<dbReference type="GO" id="GO:0005737">
    <property type="term" value="C:cytoplasm"/>
    <property type="evidence" value="ECO:0007669"/>
    <property type="project" value="TreeGrafter"/>
</dbReference>
<dbReference type="FunFam" id="1.10.287.110:FF:000009">
    <property type="entry name" value="Auxilin-related protein 1"/>
    <property type="match status" value="1"/>
</dbReference>
<dbReference type="EMBL" id="JAAARO010000012">
    <property type="protein sequence ID" value="KAF5739372.1"/>
    <property type="molecule type" value="Genomic_DNA"/>
</dbReference>